<proteinExistence type="predicted"/>
<dbReference type="EMBL" id="LBTI01000030">
    <property type="protein sequence ID" value="KKQ37007.1"/>
    <property type="molecule type" value="Genomic_DNA"/>
</dbReference>
<dbReference type="Pfam" id="PF10049">
    <property type="entry name" value="DUF2283"/>
    <property type="match status" value="1"/>
</dbReference>
<comment type="caution">
    <text evidence="1">The sequence shown here is derived from an EMBL/GenBank/DDBJ whole genome shotgun (WGS) entry which is preliminary data.</text>
</comment>
<evidence type="ECO:0000313" key="2">
    <source>
        <dbReference type="Proteomes" id="UP000034591"/>
    </source>
</evidence>
<sequence>MKLKYYKEDDILVMQFSNKAVDDSFEVESAILEVDKNNAPVSLEILKASKFFNIASKKLPKEVKEKFFTAA</sequence>
<organism evidence="1 2">
    <name type="scientific">Candidatus Woesebacteria bacterium GW2011_GWA1_37_7</name>
    <dbReference type="NCBI Taxonomy" id="1618545"/>
    <lineage>
        <taxon>Bacteria</taxon>
        <taxon>Candidatus Woeseibacteriota</taxon>
    </lineage>
</organism>
<dbReference type="AlphaFoldDB" id="A0A0G0H4C3"/>
<dbReference type="Proteomes" id="UP000034591">
    <property type="component" value="Unassembled WGS sequence"/>
</dbReference>
<gene>
    <name evidence="1" type="ORF">US53_C0030G0004</name>
</gene>
<dbReference type="STRING" id="1618545.US53_C0030G0004"/>
<accession>A0A0G0H4C3</accession>
<evidence type="ECO:0008006" key="3">
    <source>
        <dbReference type="Google" id="ProtNLM"/>
    </source>
</evidence>
<dbReference type="InterPro" id="IPR019270">
    <property type="entry name" value="DUF2283"/>
</dbReference>
<evidence type="ECO:0000313" key="1">
    <source>
        <dbReference type="EMBL" id="KKQ37007.1"/>
    </source>
</evidence>
<name>A0A0G0H4C3_9BACT</name>
<dbReference type="PANTHER" id="PTHR37029:SF1">
    <property type="entry name" value="SSR1768 PROTEIN"/>
    <property type="match status" value="1"/>
</dbReference>
<reference evidence="1 2" key="1">
    <citation type="journal article" date="2015" name="Nature">
        <title>rRNA introns, odd ribosomes, and small enigmatic genomes across a large radiation of phyla.</title>
        <authorList>
            <person name="Brown C.T."/>
            <person name="Hug L.A."/>
            <person name="Thomas B.C."/>
            <person name="Sharon I."/>
            <person name="Castelle C.J."/>
            <person name="Singh A."/>
            <person name="Wilkins M.J."/>
            <person name="Williams K.H."/>
            <person name="Banfield J.F."/>
        </authorList>
    </citation>
    <scope>NUCLEOTIDE SEQUENCE [LARGE SCALE GENOMIC DNA]</scope>
</reference>
<protein>
    <recommendedName>
        <fullName evidence="3">DUF2283 domain-containing protein</fullName>
    </recommendedName>
</protein>
<dbReference type="PANTHER" id="PTHR37029">
    <property type="entry name" value="SSR1768 PROTEIN"/>
    <property type="match status" value="1"/>
</dbReference>